<evidence type="ECO:0000256" key="2">
    <source>
        <dbReference type="SAM" id="Coils"/>
    </source>
</evidence>
<comment type="similarity">
    <text evidence="1">Belongs to the prefoldin subunit alpha family.</text>
</comment>
<organism evidence="4 5">
    <name type="scientific">Plasmodium ovale wallikeri</name>
    <dbReference type="NCBI Taxonomy" id="864142"/>
    <lineage>
        <taxon>Eukaryota</taxon>
        <taxon>Sar</taxon>
        <taxon>Alveolata</taxon>
        <taxon>Apicomplexa</taxon>
        <taxon>Aconoidasida</taxon>
        <taxon>Haemosporida</taxon>
        <taxon>Plasmodiidae</taxon>
        <taxon>Plasmodium</taxon>
        <taxon>Plasmodium (Plasmodium)</taxon>
    </lineage>
</organism>
<evidence type="ECO:0000256" key="3">
    <source>
        <dbReference type="SAM" id="MobiDB-lite"/>
    </source>
</evidence>
<keyword evidence="2" id="KW-0175">Coiled coil</keyword>
<dbReference type="GO" id="GO:1990115">
    <property type="term" value="P:RNA polymerase III assembly"/>
    <property type="evidence" value="ECO:0007669"/>
    <property type="project" value="TreeGrafter"/>
</dbReference>
<accession>A0A1A8YWR6</accession>
<gene>
    <name evidence="4" type="ORF">POVWA2_027250</name>
</gene>
<dbReference type="GO" id="GO:0051082">
    <property type="term" value="F:unfolded protein binding"/>
    <property type="evidence" value="ECO:0007669"/>
    <property type="project" value="InterPro"/>
</dbReference>
<feature type="coiled-coil region" evidence="2">
    <location>
        <begin position="250"/>
        <end position="284"/>
    </location>
</feature>
<proteinExistence type="inferred from homology"/>
<dbReference type="GO" id="GO:0016272">
    <property type="term" value="C:prefoldin complex"/>
    <property type="evidence" value="ECO:0007669"/>
    <property type="project" value="InterPro"/>
</dbReference>
<dbReference type="InterPro" id="IPR009053">
    <property type="entry name" value="Prefoldin"/>
</dbReference>
<evidence type="ECO:0000313" key="4">
    <source>
        <dbReference type="EMBL" id="SBT35903.1"/>
    </source>
</evidence>
<feature type="region of interest" description="Disordered" evidence="3">
    <location>
        <begin position="162"/>
        <end position="181"/>
    </location>
</feature>
<dbReference type="Pfam" id="PF02996">
    <property type="entry name" value="Prefoldin"/>
    <property type="match status" value="1"/>
</dbReference>
<dbReference type="GO" id="GO:0006457">
    <property type="term" value="P:protein folding"/>
    <property type="evidence" value="ECO:0007669"/>
    <property type="project" value="InterPro"/>
</dbReference>
<evidence type="ECO:0000313" key="5">
    <source>
        <dbReference type="Proteomes" id="UP000078550"/>
    </source>
</evidence>
<dbReference type="Gene3D" id="1.10.287.370">
    <property type="match status" value="1"/>
</dbReference>
<name>A0A1A8YWR6_PLAOA</name>
<dbReference type="GO" id="GO:1990113">
    <property type="term" value="P:RNA polymerase I assembly"/>
    <property type="evidence" value="ECO:0007669"/>
    <property type="project" value="TreeGrafter"/>
</dbReference>
<dbReference type="PANTHER" id="PTHR12674">
    <property type="entry name" value="PREFOLDIN SUBUNIT 5"/>
    <property type="match status" value="1"/>
</dbReference>
<dbReference type="GO" id="GO:0005737">
    <property type="term" value="C:cytoplasm"/>
    <property type="evidence" value="ECO:0007669"/>
    <property type="project" value="TreeGrafter"/>
</dbReference>
<dbReference type="AlphaFoldDB" id="A0A1A8YWR6"/>
<reference evidence="5" key="1">
    <citation type="submission" date="2016-05" db="EMBL/GenBank/DDBJ databases">
        <authorList>
            <person name="Naeem Raeece"/>
        </authorList>
    </citation>
    <scope>NUCLEOTIDE SEQUENCE [LARGE SCALE GENOMIC DNA]</scope>
</reference>
<dbReference type="GO" id="GO:1990114">
    <property type="term" value="P:RNA polymerase II core complex assembly"/>
    <property type="evidence" value="ECO:0007669"/>
    <property type="project" value="TreeGrafter"/>
</dbReference>
<evidence type="ECO:0000256" key="1">
    <source>
        <dbReference type="ARBA" id="ARBA00010048"/>
    </source>
</evidence>
<dbReference type="SUPFAM" id="SSF46579">
    <property type="entry name" value="Prefoldin"/>
    <property type="match status" value="1"/>
</dbReference>
<dbReference type="InterPro" id="IPR004127">
    <property type="entry name" value="Prefoldin_subunit_alpha"/>
</dbReference>
<dbReference type="PANTHER" id="PTHR12674:SF2">
    <property type="entry name" value="PREFOLDIN SUBUNIT 5"/>
    <property type="match status" value="1"/>
</dbReference>
<protein>
    <submittedName>
        <fullName evidence="4">Prefoldin subunit 5, putative</fullName>
    </submittedName>
</protein>
<sequence length="316" mass="36952">MACDLEKIEDNEQEKPNTVIQLNTLGLDELISLTLKDDKRVHYIRQIKHVHTNMYILTNIVHHVFSPQEWKLIKKNYAILEGAIVTYDKCKNSVEQLNPDKFGAKNYNAFINELERSDLIKLTNQDQTSNPNTTVDVDNLEQKENIAHVDNLIENMDMYNKKEQQKEGQTDEQTGRQLEKQKKPIDVHIPLTSLVFIPVSPFVSVAYSTHFFCYSLLYIHTTLYLLRFLPGKIVDTENFLIRMGTNYYVQRNAEQTIEYFNNKIKKLNEQIRKLKITIIEKKNDIDLCKNYIQIKREQQMNALNANRQAGTSRAVN</sequence>
<dbReference type="Proteomes" id="UP000078550">
    <property type="component" value="Unassembled WGS sequence"/>
</dbReference>
<dbReference type="EMBL" id="FLRE01000110">
    <property type="protein sequence ID" value="SBT35903.1"/>
    <property type="molecule type" value="Genomic_DNA"/>
</dbReference>
<dbReference type="InterPro" id="IPR011599">
    <property type="entry name" value="PFD_alpha_archaea"/>
</dbReference>